<dbReference type="PROSITE" id="PS50005">
    <property type="entry name" value="TPR"/>
    <property type="match status" value="1"/>
</dbReference>
<name>A0A3M6E041_PSESJ</name>
<dbReference type="InterPro" id="IPR019734">
    <property type="entry name" value="TPR_rpt"/>
</dbReference>
<keyword evidence="1" id="KW-0802">TPR repeat</keyword>
<reference evidence="2 3" key="1">
    <citation type="submission" date="2018-08" db="EMBL/GenBank/DDBJ databases">
        <title>Recombination of ecologically and evolutionarily significant loci maintains genetic cohesion in the Pseudomonas syringae species complex.</title>
        <authorList>
            <person name="Dillon M."/>
            <person name="Thakur S."/>
            <person name="Almeida R.N.D."/>
            <person name="Weir B.S."/>
            <person name="Guttman D.S."/>
        </authorList>
    </citation>
    <scope>NUCLEOTIDE SEQUENCE [LARGE SCALE GENOMIC DNA]</scope>
    <source>
        <strain evidence="2 3">ICMP 2788</strain>
    </source>
</reference>
<protein>
    <submittedName>
        <fullName evidence="2">Uncharacterized protein</fullName>
    </submittedName>
</protein>
<dbReference type="AlphaFoldDB" id="A0A3M6E041"/>
<comment type="caution">
    <text evidence="2">The sequence shown here is derived from an EMBL/GenBank/DDBJ whole genome shotgun (WGS) entry which is preliminary data.</text>
</comment>
<evidence type="ECO:0000313" key="3">
    <source>
        <dbReference type="Proteomes" id="UP000276886"/>
    </source>
</evidence>
<dbReference type="SMART" id="SM00028">
    <property type="entry name" value="TPR"/>
    <property type="match status" value="1"/>
</dbReference>
<evidence type="ECO:0000313" key="2">
    <source>
        <dbReference type="EMBL" id="RMO30001.1"/>
    </source>
</evidence>
<feature type="repeat" description="TPR" evidence="1">
    <location>
        <begin position="294"/>
        <end position="327"/>
    </location>
</feature>
<proteinExistence type="predicted"/>
<dbReference type="Proteomes" id="UP000276886">
    <property type="component" value="Unassembled WGS sequence"/>
</dbReference>
<dbReference type="SUPFAM" id="SSF48452">
    <property type="entry name" value="TPR-like"/>
    <property type="match status" value="1"/>
</dbReference>
<gene>
    <name evidence="2" type="ORF">ALQ44_02938</name>
</gene>
<accession>A0A3M6E041</accession>
<sequence length="340" mass="36999">MMQAMFTEHCIQAIAKGSGQRWACWTGCLGSVKLYALNPRRRIQEFEGGLLTAPARDYYGLYKYSPKKAWAISWKDSTPDGRRGGHREEGEGRYVLIDVANNAVLVDARMPRPNNGAVADNGSFCLEDWHFGSALSGTFHVFTSQGLPIITKVLSANILQSGISRNGLLAYCLTANSPTEDGRKLALYDLKEGKELFAVTPQRAGEHIGFDEKSRQLVVKVSGGGEYRYGADGALVDEDAADEAMLSSTNYTDVILTAEAMLKVGCSTSELERILAAVIGSRVLGADDNPAWKPTALKVQGLAHEALGQGREAIGCYEEALRLNPKIGVKRKLDSLLKRL</sequence>
<evidence type="ECO:0000256" key="1">
    <source>
        <dbReference type="PROSITE-ProRule" id="PRU00339"/>
    </source>
</evidence>
<organism evidence="2 3">
    <name type="scientific">Pseudomonas syringae pv. pisi</name>
    <dbReference type="NCBI Taxonomy" id="59510"/>
    <lineage>
        <taxon>Bacteria</taxon>
        <taxon>Pseudomonadati</taxon>
        <taxon>Pseudomonadota</taxon>
        <taxon>Gammaproteobacteria</taxon>
        <taxon>Pseudomonadales</taxon>
        <taxon>Pseudomonadaceae</taxon>
        <taxon>Pseudomonas</taxon>
        <taxon>Pseudomonas syringae</taxon>
    </lineage>
</organism>
<dbReference type="InterPro" id="IPR011990">
    <property type="entry name" value="TPR-like_helical_dom_sf"/>
</dbReference>
<dbReference type="EMBL" id="RBPQ01000083">
    <property type="protein sequence ID" value="RMO30001.1"/>
    <property type="molecule type" value="Genomic_DNA"/>
</dbReference>